<keyword evidence="6 15" id="KW-0812">Transmembrane</keyword>
<evidence type="ECO:0000256" key="5">
    <source>
        <dbReference type="ARBA" id="ARBA00022673"/>
    </source>
</evidence>
<accession>A0A9P1FLC7</accession>
<evidence type="ECO:0000256" key="15">
    <source>
        <dbReference type="SAM" id="Phobius"/>
    </source>
</evidence>
<evidence type="ECO:0000256" key="4">
    <source>
        <dbReference type="ARBA" id="ARBA00022568"/>
    </source>
</evidence>
<keyword evidence="19" id="KW-0489">Methyltransferase</keyword>
<organism evidence="17">
    <name type="scientific">Cladocopium goreaui</name>
    <dbReference type="NCBI Taxonomy" id="2562237"/>
    <lineage>
        <taxon>Eukaryota</taxon>
        <taxon>Sar</taxon>
        <taxon>Alveolata</taxon>
        <taxon>Dinophyceae</taxon>
        <taxon>Suessiales</taxon>
        <taxon>Symbiodiniaceae</taxon>
        <taxon>Cladocopium</taxon>
    </lineage>
</organism>
<dbReference type="PANTHER" id="PTHR45628">
    <property type="entry name" value="VOLTAGE-DEPENDENT CALCIUM CHANNEL TYPE A SUBUNIT ALPHA-1"/>
    <property type="match status" value="1"/>
</dbReference>
<feature type="transmembrane region" description="Helical" evidence="15">
    <location>
        <begin position="933"/>
        <end position="961"/>
    </location>
</feature>
<keyword evidence="10" id="KW-0406">Ion transport</keyword>
<dbReference type="AlphaFoldDB" id="A0A9P1FLC7"/>
<gene>
    <name evidence="17" type="ORF">C1SCF055_LOCUS8238</name>
</gene>
<dbReference type="EMBL" id="CAMXCT020000556">
    <property type="protein sequence ID" value="CAL1133733.1"/>
    <property type="molecule type" value="Genomic_DNA"/>
</dbReference>
<evidence type="ECO:0000256" key="1">
    <source>
        <dbReference type="ARBA" id="ARBA00004141"/>
    </source>
</evidence>
<comment type="caution">
    <text evidence="17">The sequence shown here is derived from an EMBL/GenBank/DDBJ whole genome shotgun (WGS) entry which is preliminary data.</text>
</comment>
<evidence type="ECO:0000256" key="11">
    <source>
        <dbReference type="ARBA" id="ARBA00023136"/>
    </source>
</evidence>
<evidence type="ECO:0000259" key="16">
    <source>
        <dbReference type="PROSITE" id="PS50222"/>
    </source>
</evidence>
<dbReference type="EMBL" id="CAMXCT010000556">
    <property type="protein sequence ID" value="CAI3980358.1"/>
    <property type="molecule type" value="Genomic_DNA"/>
</dbReference>
<keyword evidence="20" id="KW-1185">Reference proteome</keyword>
<keyword evidence="7" id="KW-0106">Calcium</keyword>
<feature type="compositionally biased region" description="Polar residues" evidence="14">
    <location>
        <begin position="17"/>
        <end position="26"/>
    </location>
</feature>
<dbReference type="GO" id="GO:0032259">
    <property type="term" value="P:methylation"/>
    <property type="evidence" value="ECO:0007669"/>
    <property type="project" value="UniProtKB-KW"/>
</dbReference>
<dbReference type="GO" id="GO:0008168">
    <property type="term" value="F:methyltransferase activity"/>
    <property type="evidence" value="ECO:0007669"/>
    <property type="project" value="UniProtKB-KW"/>
</dbReference>
<keyword evidence="9 15" id="KW-1133">Transmembrane helix</keyword>
<dbReference type="Gene3D" id="1.10.287.70">
    <property type="match status" value="1"/>
</dbReference>
<evidence type="ECO:0000256" key="2">
    <source>
        <dbReference type="ARBA" id="ARBA00022448"/>
    </source>
</evidence>
<keyword evidence="13" id="KW-0407">Ion channel</keyword>
<feature type="transmembrane region" description="Helical" evidence="15">
    <location>
        <begin position="850"/>
        <end position="876"/>
    </location>
</feature>
<dbReference type="GO" id="GO:0098703">
    <property type="term" value="P:calcium ion import across plasma membrane"/>
    <property type="evidence" value="ECO:0007669"/>
    <property type="project" value="TreeGrafter"/>
</dbReference>
<dbReference type="GO" id="GO:0005891">
    <property type="term" value="C:voltage-gated calcium channel complex"/>
    <property type="evidence" value="ECO:0007669"/>
    <property type="project" value="TreeGrafter"/>
</dbReference>
<keyword evidence="12" id="KW-0325">Glycoprotein</keyword>
<dbReference type="Pfam" id="PF00520">
    <property type="entry name" value="Ion_trans"/>
    <property type="match status" value="1"/>
</dbReference>
<reference evidence="17" key="1">
    <citation type="submission" date="2022-10" db="EMBL/GenBank/DDBJ databases">
        <authorList>
            <person name="Chen Y."/>
            <person name="Dougan E. K."/>
            <person name="Chan C."/>
            <person name="Rhodes N."/>
            <person name="Thang M."/>
        </authorList>
    </citation>
    <scope>NUCLEOTIDE SEQUENCE</scope>
</reference>
<name>A0A9P1FLC7_9DINO</name>
<dbReference type="EMBL" id="CAMXCT030000556">
    <property type="protein sequence ID" value="CAL4767670.1"/>
    <property type="molecule type" value="Genomic_DNA"/>
</dbReference>
<dbReference type="InterPro" id="IPR027359">
    <property type="entry name" value="Volt_channel_dom_sf"/>
</dbReference>
<dbReference type="InterPro" id="IPR005821">
    <property type="entry name" value="Ion_trans_dom"/>
</dbReference>
<dbReference type="InterPro" id="IPR002048">
    <property type="entry name" value="EF_hand_dom"/>
</dbReference>
<evidence type="ECO:0000256" key="13">
    <source>
        <dbReference type="ARBA" id="ARBA00023303"/>
    </source>
</evidence>
<evidence type="ECO:0000256" key="10">
    <source>
        <dbReference type="ARBA" id="ARBA00023065"/>
    </source>
</evidence>
<reference evidence="18" key="2">
    <citation type="submission" date="2024-04" db="EMBL/GenBank/DDBJ databases">
        <authorList>
            <person name="Chen Y."/>
            <person name="Shah S."/>
            <person name="Dougan E. K."/>
            <person name="Thang M."/>
            <person name="Chan C."/>
        </authorList>
    </citation>
    <scope>NUCLEOTIDE SEQUENCE [LARGE SCALE GENOMIC DNA]</scope>
</reference>
<dbReference type="PROSITE" id="PS50222">
    <property type="entry name" value="EF_HAND_2"/>
    <property type="match status" value="1"/>
</dbReference>
<dbReference type="Proteomes" id="UP001152797">
    <property type="component" value="Unassembled WGS sequence"/>
</dbReference>
<dbReference type="SUPFAM" id="SSF81324">
    <property type="entry name" value="Voltage-gated potassium channels"/>
    <property type="match status" value="1"/>
</dbReference>
<keyword evidence="4" id="KW-0109">Calcium transport</keyword>
<evidence type="ECO:0000256" key="9">
    <source>
        <dbReference type="ARBA" id="ARBA00022989"/>
    </source>
</evidence>
<keyword evidence="8" id="KW-0851">Voltage-gated channel</keyword>
<dbReference type="InterPro" id="IPR050599">
    <property type="entry name" value="VDCC_alpha-1_subunit"/>
</dbReference>
<dbReference type="PANTHER" id="PTHR45628:SF7">
    <property type="entry name" value="VOLTAGE-DEPENDENT CALCIUM CHANNEL TYPE A SUBUNIT ALPHA-1"/>
    <property type="match status" value="1"/>
</dbReference>
<keyword evidence="2" id="KW-0813">Transport</keyword>
<feature type="region of interest" description="Disordered" evidence="14">
    <location>
        <begin position="1"/>
        <end position="26"/>
    </location>
</feature>
<comment type="subcellular location">
    <subcellularLocation>
        <location evidence="1">Membrane</location>
        <topology evidence="1">Multi-pass membrane protein</topology>
    </subcellularLocation>
</comment>
<evidence type="ECO:0000313" key="17">
    <source>
        <dbReference type="EMBL" id="CAI3980358.1"/>
    </source>
</evidence>
<proteinExistence type="predicted"/>
<dbReference type="Gene3D" id="1.20.120.350">
    <property type="entry name" value="Voltage-gated potassium channels. Chain C"/>
    <property type="match status" value="1"/>
</dbReference>
<dbReference type="InterPro" id="IPR018247">
    <property type="entry name" value="EF_Hand_1_Ca_BS"/>
</dbReference>
<evidence type="ECO:0000256" key="12">
    <source>
        <dbReference type="ARBA" id="ARBA00023180"/>
    </source>
</evidence>
<keyword evidence="3" id="KW-0597">Phosphoprotein</keyword>
<dbReference type="GO" id="GO:0008331">
    <property type="term" value="F:high voltage-gated calcium channel activity"/>
    <property type="evidence" value="ECO:0007669"/>
    <property type="project" value="TreeGrafter"/>
</dbReference>
<feature type="domain" description="EF-hand" evidence="16">
    <location>
        <begin position="1060"/>
        <end position="1095"/>
    </location>
</feature>
<dbReference type="PROSITE" id="PS00018">
    <property type="entry name" value="EF_HAND_1"/>
    <property type="match status" value="1"/>
</dbReference>
<evidence type="ECO:0000256" key="3">
    <source>
        <dbReference type="ARBA" id="ARBA00022553"/>
    </source>
</evidence>
<evidence type="ECO:0000256" key="6">
    <source>
        <dbReference type="ARBA" id="ARBA00022692"/>
    </source>
</evidence>
<keyword evidence="5" id="KW-0107">Calcium channel</keyword>
<sequence length="1192" mass="132901">MLVPRAQSKAGKRATESGKSQFQEMSDSTFHREVTWHVGGIRERLRRLVESKGILSFHSPELHFGGQRLVLELQLPAVEDLQAALALVGPPPAVPLPGICAVRIWAKPGCWLSCQLQMGASSRKAEHNFQAGDVEDNSGRVPFQVAHLGDFNECWDRRLDCLKLSFEVLELRRQRAAVPAGTEEADSHLDELSYTDHLAGEALVQDRLSAELRRLRSLSVRRVEWTLENCQRLLERTQPGHFVESPCFAFAGLDGLQLRLYPKGELCQGTEIPSCGLFLNCPEPCRLSGTMYIGSRAKVFDFDSDSAGVAGVGKHCVLERQVDTSDKVLIVVDLSEAEQDVASGSSAVCLRSRPELLLRRKLTPPPFEASVRCRPGTAVESRRSLGLEKSWSRLPLKGLLEMSVARAVCCDTGAEEELEKVLDSSWQAFRTHLLRSLDPHRVSYENEIAAKLVSNDSYLLAIDSTDLCKDSTPLGPLSPLVESPRFSEILEPIESGTSSQQRWERRIKEEESRATQSIGSSAGGASYKIGTSYLESRIAHLSTEQQRAIQRRLRLRLGAISSSKLVSGKSLHEAICALGLTRYSVDEMNEVVNDLATFIDLSFKNTKSRSFVNEDFLQDEFHRFGMPSWRWPKQRDSISTIHAFGSDKTKKEARKFDVVPAKALMELLLAVDGDEPRRIFGPSLSAFEAIREVLLAGDTNRLVAELTAVRLNDLAAPPEPLHPLLLVEPVVALLIVANAVMMGFQTDPRYENWEGWIYFEVTFATLLLAEIFCRTRFQGCRTFWCGQEASWNYFDVFLAATGMTDIIMRVSLQDTVEIFGVQSVLRLCRLVRLVRIIKAFRLKFMGELRLMVKGWIAGLWTLSLAFTLLFTVIYVISGFATMTIGNSPKTAELGLEAYFRTLPDAMFTSFRCFTGECVDERGFPIHDLLASEFGVIFILGYVVSYMLVSMGIFNVILGVYVEITMKAAKETEAHTSEQHARESIRIARVTRELLKKFAAAYRAFQDFDDADQVTHFAALEVDNQGGFTDEDLPEDIAITKELFLLVVQERSVQALMDQLDLPANRAQLFDAIDADGSGTLQVAELVQGLLKVRGEVSKSDAVASLLAAKSVQSMVLEMKAEVLEQINQFRKDFVAERTASSARTSRLLRLSHAKSPRLEEEMPVSIPQSRSSLSALRAPTKPEILEAILKQS</sequence>
<protein>
    <submittedName>
        <fullName evidence="19">Ribosomal RNA large subunit methyltransferase N</fullName>
    </submittedName>
</protein>
<evidence type="ECO:0000256" key="7">
    <source>
        <dbReference type="ARBA" id="ARBA00022837"/>
    </source>
</evidence>
<evidence type="ECO:0000256" key="14">
    <source>
        <dbReference type="SAM" id="MobiDB-lite"/>
    </source>
</evidence>
<dbReference type="GO" id="GO:0005509">
    <property type="term" value="F:calcium ion binding"/>
    <property type="evidence" value="ECO:0007669"/>
    <property type="project" value="InterPro"/>
</dbReference>
<keyword evidence="11 15" id="KW-0472">Membrane</keyword>
<evidence type="ECO:0000313" key="19">
    <source>
        <dbReference type="EMBL" id="CAL4767670.1"/>
    </source>
</evidence>
<evidence type="ECO:0000313" key="18">
    <source>
        <dbReference type="EMBL" id="CAL1133733.1"/>
    </source>
</evidence>
<keyword evidence="19" id="KW-0808">Transferase</keyword>
<evidence type="ECO:0000313" key="20">
    <source>
        <dbReference type="Proteomes" id="UP001152797"/>
    </source>
</evidence>
<evidence type="ECO:0000256" key="8">
    <source>
        <dbReference type="ARBA" id="ARBA00022882"/>
    </source>
</evidence>